<proteinExistence type="predicted"/>
<dbReference type="EMBL" id="JAEPQZ010000002">
    <property type="protein sequence ID" value="KAG2184809.1"/>
    <property type="molecule type" value="Genomic_DNA"/>
</dbReference>
<gene>
    <name evidence="1" type="ORF">INT43_000722</name>
</gene>
<protein>
    <submittedName>
        <fullName evidence="1">Uncharacterized protein</fullName>
    </submittedName>
</protein>
<dbReference type="OrthoDB" id="165058at2759"/>
<comment type="caution">
    <text evidence="1">The sequence shown here is derived from an EMBL/GenBank/DDBJ whole genome shotgun (WGS) entry which is preliminary data.</text>
</comment>
<organism evidence="1 2">
    <name type="scientific">Mortierella isabellina</name>
    <name type="common">Filamentous fungus</name>
    <name type="synonym">Umbelopsis isabellina</name>
    <dbReference type="NCBI Taxonomy" id="91625"/>
    <lineage>
        <taxon>Eukaryota</taxon>
        <taxon>Fungi</taxon>
        <taxon>Fungi incertae sedis</taxon>
        <taxon>Mucoromycota</taxon>
        <taxon>Mucoromycotina</taxon>
        <taxon>Umbelopsidomycetes</taxon>
        <taxon>Umbelopsidales</taxon>
        <taxon>Umbelopsidaceae</taxon>
        <taxon>Umbelopsis</taxon>
    </lineage>
</organism>
<evidence type="ECO:0000313" key="1">
    <source>
        <dbReference type="EMBL" id="KAG2184809.1"/>
    </source>
</evidence>
<keyword evidence="2" id="KW-1185">Reference proteome</keyword>
<name>A0A8H7UN15_MORIS</name>
<dbReference type="AlphaFoldDB" id="A0A8H7UN15"/>
<dbReference type="Proteomes" id="UP000654370">
    <property type="component" value="Unassembled WGS sequence"/>
</dbReference>
<accession>A0A8H7UN15</accession>
<reference evidence="1" key="1">
    <citation type="submission" date="2020-12" db="EMBL/GenBank/DDBJ databases">
        <title>Metabolic potential, ecology and presence of endohyphal bacteria is reflected in genomic diversity of Mucoromycotina.</title>
        <authorList>
            <person name="Muszewska A."/>
            <person name="Okrasinska A."/>
            <person name="Steczkiewicz K."/>
            <person name="Drgas O."/>
            <person name="Orlowska M."/>
            <person name="Perlinska-Lenart U."/>
            <person name="Aleksandrzak-Piekarczyk T."/>
            <person name="Szatraj K."/>
            <person name="Zielenkiewicz U."/>
            <person name="Pilsyk S."/>
            <person name="Malc E."/>
            <person name="Mieczkowski P."/>
            <person name="Kruszewska J.S."/>
            <person name="Biernat P."/>
            <person name="Pawlowska J."/>
        </authorList>
    </citation>
    <scope>NUCLEOTIDE SEQUENCE</scope>
    <source>
        <strain evidence="1">WA0000067209</strain>
    </source>
</reference>
<sequence length="204" mass="22565">MSSNTSSVSKFLLDPWSPAKVAVPSIIVQAIIHRTVLEKLPIRTLTLWLSLTNTYWFATTLSHSFLDTPIKQYAPNVDKEQSTNIGRHIFSWLNKLEASYSFHGRGHVAVGVVSLDLFCVWRQKIIDRGGFVDKALVAATLVPSAIVILQSAYLLPTLNERADKLIKGQSLEPSSVHKQYIGFEAVKVVGLAVAGIRFGKLLTH</sequence>
<evidence type="ECO:0000313" key="2">
    <source>
        <dbReference type="Proteomes" id="UP000654370"/>
    </source>
</evidence>